<name>A0ABT5KUS4_9BURK</name>
<dbReference type="Pfam" id="PF00534">
    <property type="entry name" value="Glycos_transf_1"/>
    <property type="match status" value="1"/>
</dbReference>
<evidence type="ECO:0000313" key="4">
    <source>
        <dbReference type="Proteomes" id="UP001219862"/>
    </source>
</evidence>
<dbReference type="Pfam" id="PF13439">
    <property type="entry name" value="Glyco_transf_4"/>
    <property type="match status" value="1"/>
</dbReference>
<feature type="domain" description="Glycosyl transferase family 1" evidence="1">
    <location>
        <begin position="173"/>
        <end position="333"/>
    </location>
</feature>
<organism evidence="3 4">
    <name type="scientific">Roseateles koreensis</name>
    <dbReference type="NCBI Taxonomy" id="2987526"/>
    <lineage>
        <taxon>Bacteria</taxon>
        <taxon>Pseudomonadati</taxon>
        <taxon>Pseudomonadota</taxon>
        <taxon>Betaproteobacteria</taxon>
        <taxon>Burkholderiales</taxon>
        <taxon>Sphaerotilaceae</taxon>
        <taxon>Roseateles</taxon>
    </lineage>
</organism>
<dbReference type="PANTHER" id="PTHR45947:SF14">
    <property type="entry name" value="SLL1723 PROTEIN"/>
    <property type="match status" value="1"/>
</dbReference>
<dbReference type="InterPro" id="IPR050194">
    <property type="entry name" value="Glycosyltransferase_grp1"/>
</dbReference>
<dbReference type="InterPro" id="IPR001296">
    <property type="entry name" value="Glyco_trans_1"/>
</dbReference>
<dbReference type="Proteomes" id="UP001219862">
    <property type="component" value="Unassembled WGS sequence"/>
</dbReference>
<dbReference type="GO" id="GO:0016757">
    <property type="term" value="F:glycosyltransferase activity"/>
    <property type="evidence" value="ECO:0007669"/>
    <property type="project" value="UniProtKB-KW"/>
</dbReference>
<dbReference type="InterPro" id="IPR028098">
    <property type="entry name" value="Glyco_trans_4-like_N"/>
</dbReference>
<dbReference type="EC" id="2.4.-.-" evidence="3"/>
<reference evidence="3 4" key="1">
    <citation type="submission" date="2022-10" db="EMBL/GenBank/DDBJ databases">
        <title>paucibacter sp. hw8 Genome sequencing.</title>
        <authorList>
            <person name="Park S."/>
        </authorList>
    </citation>
    <scope>NUCLEOTIDE SEQUENCE [LARGE SCALE GENOMIC DNA]</scope>
    <source>
        <strain evidence="4">hw8</strain>
    </source>
</reference>
<keyword evidence="3" id="KW-0328">Glycosyltransferase</keyword>
<comment type="caution">
    <text evidence="3">The sequence shown here is derived from an EMBL/GenBank/DDBJ whole genome shotgun (WGS) entry which is preliminary data.</text>
</comment>
<gene>
    <name evidence="3" type="ORF">PRZ01_15990</name>
</gene>
<evidence type="ECO:0000313" key="3">
    <source>
        <dbReference type="EMBL" id="MDC8786692.1"/>
    </source>
</evidence>
<keyword evidence="3" id="KW-0808">Transferase</keyword>
<dbReference type="PANTHER" id="PTHR45947">
    <property type="entry name" value="SULFOQUINOVOSYL TRANSFERASE SQD2"/>
    <property type="match status" value="1"/>
</dbReference>
<sequence length="371" mass="40891">MRHLRRVEPIVVTRNGIAQMPAGLNCAVIAPPGHKWRKHWFTATRSASLFLAALQGRRPQLIHAHFGPDAVMALPAARRLNVPLVVTYHGYDAMFSDRQMLSDLVPTQWHYVLGRRQLMREAACILVVSDFLRRQLIARGFDEHRVRVHHIGVDTDLFKPPGDGGADRLAQGRYVLNVARHVDVKGISVLLRAWRKVADRHPDAQLLQVGSGPLTESLLQLCNELGLGQSVRFLGAQAHSRVIDLMQHASAVVLCSLTPPSGQQEALGIVLNEASACGVPVIGSRNGGIPEAIVDGETGFVVPENDCEALTARLCELWQAPVKARAMGLKGREFVLKHFNIRVQSTHLEDIYLQLIQAGSHDRAMRVASKS</sequence>
<keyword evidence="4" id="KW-1185">Reference proteome</keyword>
<feature type="domain" description="Glycosyltransferase subfamily 4-like N-terminal" evidence="2">
    <location>
        <begin position="6"/>
        <end position="156"/>
    </location>
</feature>
<accession>A0ABT5KUS4</accession>
<dbReference type="Gene3D" id="3.40.50.2000">
    <property type="entry name" value="Glycogen Phosphorylase B"/>
    <property type="match status" value="2"/>
</dbReference>
<evidence type="ECO:0000259" key="2">
    <source>
        <dbReference type="Pfam" id="PF13439"/>
    </source>
</evidence>
<evidence type="ECO:0000259" key="1">
    <source>
        <dbReference type="Pfam" id="PF00534"/>
    </source>
</evidence>
<dbReference type="SUPFAM" id="SSF53756">
    <property type="entry name" value="UDP-Glycosyltransferase/glycogen phosphorylase"/>
    <property type="match status" value="1"/>
</dbReference>
<dbReference type="EMBL" id="JAQQXS010000015">
    <property type="protein sequence ID" value="MDC8786692.1"/>
    <property type="molecule type" value="Genomic_DNA"/>
</dbReference>
<protein>
    <submittedName>
        <fullName evidence="3">Glycosyltransferase</fullName>
        <ecNumber evidence="3">2.4.-.-</ecNumber>
    </submittedName>
</protein>
<proteinExistence type="predicted"/>